<dbReference type="InterPro" id="IPR029069">
    <property type="entry name" value="HotDog_dom_sf"/>
</dbReference>
<dbReference type="SUPFAM" id="SSF54637">
    <property type="entry name" value="Thioesterase/thiol ester dehydrase-isomerase"/>
    <property type="match status" value="1"/>
</dbReference>
<keyword evidence="4" id="KW-1185">Reference proteome</keyword>
<evidence type="ECO:0000256" key="1">
    <source>
        <dbReference type="ARBA" id="ARBA00022801"/>
    </source>
</evidence>
<comment type="caution">
    <text evidence="3">The sequence shown here is derived from an EMBL/GenBank/DDBJ whole genome shotgun (WGS) entry which is preliminary data.</text>
</comment>
<protein>
    <submittedName>
        <fullName evidence="3">PaaI family thioesterase</fullName>
    </submittedName>
</protein>
<reference evidence="3 4" key="1">
    <citation type="journal article" date="2019" name="Int. J. Syst. Evol. Microbiol.">
        <title>The Global Catalogue of Microorganisms (GCM) 10K type strain sequencing project: providing services to taxonomists for standard genome sequencing and annotation.</title>
        <authorList>
            <consortium name="The Broad Institute Genomics Platform"/>
            <consortium name="The Broad Institute Genome Sequencing Center for Infectious Disease"/>
            <person name="Wu L."/>
            <person name="Ma J."/>
        </authorList>
    </citation>
    <scope>NUCLEOTIDE SEQUENCE [LARGE SCALE GENOMIC DNA]</scope>
    <source>
        <strain evidence="3 4">JCM 13319</strain>
    </source>
</reference>
<evidence type="ECO:0000313" key="4">
    <source>
        <dbReference type="Proteomes" id="UP001501791"/>
    </source>
</evidence>
<dbReference type="InterPro" id="IPR006683">
    <property type="entry name" value="Thioestr_dom"/>
</dbReference>
<proteinExistence type="predicted"/>
<dbReference type="EMBL" id="BAAALY010000006">
    <property type="protein sequence ID" value="GAA1539108.1"/>
    <property type="molecule type" value="Genomic_DNA"/>
</dbReference>
<keyword evidence="1" id="KW-0378">Hydrolase</keyword>
<dbReference type="NCBIfam" id="TIGR00369">
    <property type="entry name" value="unchar_dom_1"/>
    <property type="match status" value="1"/>
</dbReference>
<dbReference type="InterPro" id="IPR052723">
    <property type="entry name" value="Acyl-CoA_thioesterase_PaaI"/>
</dbReference>
<dbReference type="InterPro" id="IPR003736">
    <property type="entry name" value="PAAI_dom"/>
</dbReference>
<gene>
    <name evidence="3" type="ORF">GCM10009691_12600</name>
</gene>
<organism evidence="3 4">
    <name type="scientific">Brevibacterium picturae</name>
    <dbReference type="NCBI Taxonomy" id="260553"/>
    <lineage>
        <taxon>Bacteria</taxon>
        <taxon>Bacillati</taxon>
        <taxon>Actinomycetota</taxon>
        <taxon>Actinomycetes</taxon>
        <taxon>Micrococcales</taxon>
        <taxon>Brevibacteriaceae</taxon>
        <taxon>Brevibacterium</taxon>
    </lineage>
</organism>
<evidence type="ECO:0000313" key="3">
    <source>
        <dbReference type="EMBL" id="GAA1539108.1"/>
    </source>
</evidence>
<evidence type="ECO:0000259" key="2">
    <source>
        <dbReference type="Pfam" id="PF03061"/>
    </source>
</evidence>
<name>A0ABN2BDX4_9MICO</name>
<accession>A0ABN2BDX4</accession>
<feature type="domain" description="Thioesterase" evidence="2">
    <location>
        <begin position="48"/>
        <end position="120"/>
    </location>
</feature>
<dbReference type="PANTHER" id="PTHR42856:SF1">
    <property type="entry name" value="ACYL-COENZYME A THIOESTERASE PAAI"/>
    <property type="match status" value="1"/>
</dbReference>
<sequence>MTTPSLEDAQAVLAAQPFSTMMGTVLSQYDDAGVTLELDLTPQHLQQHGYVHGGVQSYLADNALTFAGGQRLGPAVLTAGINLTYLRPAAGEKLIARASVQAATSRSAVTQVEISAIKDGQEYVCSVGSGTISAMGK</sequence>
<dbReference type="PANTHER" id="PTHR42856">
    <property type="entry name" value="ACYL-COENZYME A THIOESTERASE PAAI"/>
    <property type="match status" value="1"/>
</dbReference>
<dbReference type="CDD" id="cd03443">
    <property type="entry name" value="PaaI_thioesterase"/>
    <property type="match status" value="1"/>
</dbReference>
<dbReference type="Proteomes" id="UP001501791">
    <property type="component" value="Unassembled WGS sequence"/>
</dbReference>
<dbReference type="Pfam" id="PF03061">
    <property type="entry name" value="4HBT"/>
    <property type="match status" value="1"/>
</dbReference>
<dbReference type="Gene3D" id="3.10.129.10">
    <property type="entry name" value="Hotdog Thioesterase"/>
    <property type="match status" value="1"/>
</dbReference>